<name>A0A8T0L0Y2_PHAAN</name>
<feature type="compositionally biased region" description="Basic and acidic residues" evidence="1">
    <location>
        <begin position="132"/>
        <end position="151"/>
    </location>
</feature>
<dbReference type="Proteomes" id="UP000743370">
    <property type="component" value="Unassembled WGS sequence"/>
</dbReference>
<accession>A0A8T0L0Y2</accession>
<reference evidence="2 3" key="1">
    <citation type="submission" date="2020-05" db="EMBL/GenBank/DDBJ databases">
        <title>Vigna angularis (adzuki bean) Var. LongXiaoDou No. 4 denovo assembly.</title>
        <authorList>
            <person name="Xiang H."/>
        </authorList>
    </citation>
    <scope>NUCLEOTIDE SEQUENCE [LARGE SCALE GENOMIC DNA]</scope>
    <source>
        <tissue evidence="2">Leaf</tissue>
    </source>
</reference>
<evidence type="ECO:0000313" key="2">
    <source>
        <dbReference type="EMBL" id="KAG2404113.1"/>
    </source>
</evidence>
<feature type="region of interest" description="Disordered" evidence="1">
    <location>
        <begin position="132"/>
        <end position="160"/>
    </location>
</feature>
<sequence length="160" mass="17350">MESIIFIVPRWAFKLLGSVCECVASAHISDPQIVHDFLLASDLSSISDFSVSFNICATSRSQFCIHCGQQIDTASGSTFSEACLNGEIVVVGKGNKILEIDHRSWSGNGGGSRRNRSGRERRAWKAGGFCGEEKERGRKKETAAHDSECRGGQRSGGKKP</sequence>
<dbReference type="EMBL" id="JABFOF010000002">
    <property type="protein sequence ID" value="KAG2404113.1"/>
    <property type="molecule type" value="Genomic_DNA"/>
</dbReference>
<organism evidence="2 3">
    <name type="scientific">Phaseolus angularis</name>
    <name type="common">Azuki bean</name>
    <name type="synonym">Vigna angularis</name>
    <dbReference type="NCBI Taxonomy" id="3914"/>
    <lineage>
        <taxon>Eukaryota</taxon>
        <taxon>Viridiplantae</taxon>
        <taxon>Streptophyta</taxon>
        <taxon>Embryophyta</taxon>
        <taxon>Tracheophyta</taxon>
        <taxon>Spermatophyta</taxon>
        <taxon>Magnoliopsida</taxon>
        <taxon>eudicotyledons</taxon>
        <taxon>Gunneridae</taxon>
        <taxon>Pentapetalae</taxon>
        <taxon>rosids</taxon>
        <taxon>fabids</taxon>
        <taxon>Fabales</taxon>
        <taxon>Fabaceae</taxon>
        <taxon>Papilionoideae</taxon>
        <taxon>50 kb inversion clade</taxon>
        <taxon>NPAAA clade</taxon>
        <taxon>indigoferoid/millettioid clade</taxon>
        <taxon>Phaseoleae</taxon>
        <taxon>Vigna</taxon>
    </lineage>
</organism>
<proteinExistence type="predicted"/>
<protein>
    <submittedName>
        <fullName evidence="2">Uncharacterized protein</fullName>
    </submittedName>
</protein>
<gene>
    <name evidence="2" type="ORF">HKW66_Vig0110350</name>
</gene>
<evidence type="ECO:0000256" key="1">
    <source>
        <dbReference type="SAM" id="MobiDB-lite"/>
    </source>
</evidence>
<dbReference type="AlphaFoldDB" id="A0A8T0L0Y2"/>
<comment type="caution">
    <text evidence="2">The sequence shown here is derived from an EMBL/GenBank/DDBJ whole genome shotgun (WGS) entry which is preliminary data.</text>
</comment>
<evidence type="ECO:0000313" key="3">
    <source>
        <dbReference type="Proteomes" id="UP000743370"/>
    </source>
</evidence>